<organism evidence="3 4">
    <name type="scientific">Trametes pubescens</name>
    <name type="common">White-rot fungus</name>
    <dbReference type="NCBI Taxonomy" id="154538"/>
    <lineage>
        <taxon>Eukaryota</taxon>
        <taxon>Fungi</taxon>
        <taxon>Dikarya</taxon>
        <taxon>Basidiomycota</taxon>
        <taxon>Agaricomycotina</taxon>
        <taxon>Agaricomycetes</taxon>
        <taxon>Polyporales</taxon>
        <taxon>Polyporaceae</taxon>
        <taxon>Trametes</taxon>
    </lineage>
</organism>
<sequence length="114" mass="12018">MFMSVDLLGGVFNDLSLAFKDEFDIVAGVTYSLVVLLDGIVILCAFILNPLARRRRKRLAAAESAASTEAAEAPVDATGDLASDEPPEVSAAHPGSSDALHDKEKTAEVRCGEV</sequence>
<evidence type="ECO:0000313" key="4">
    <source>
        <dbReference type="Proteomes" id="UP000184267"/>
    </source>
</evidence>
<accession>A0A1M2VUG4</accession>
<gene>
    <name evidence="3" type="ORF">TRAPUB_12279</name>
</gene>
<keyword evidence="4" id="KW-1185">Reference proteome</keyword>
<name>A0A1M2VUG4_TRAPU</name>
<evidence type="ECO:0000313" key="3">
    <source>
        <dbReference type="EMBL" id="OJT11235.1"/>
    </source>
</evidence>
<reference evidence="3 4" key="1">
    <citation type="submission" date="2016-10" db="EMBL/GenBank/DDBJ databases">
        <title>Genome sequence of the basidiomycete white-rot fungus Trametes pubescens.</title>
        <authorList>
            <person name="Makela M.R."/>
            <person name="Granchi Z."/>
            <person name="Peng M."/>
            <person name="De Vries R.P."/>
            <person name="Grigoriev I."/>
            <person name="Riley R."/>
            <person name="Hilden K."/>
        </authorList>
    </citation>
    <scope>NUCLEOTIDE SEQUENCE [LARGE SCALE GENOMIC DNA]</scope>
    <source>
        <strain evidence="3 4">FBCC735</strain>
    </source>
</reference>
<evidence type="ECO:0000256" key="1">
    <source>
        <dbReference type="SAM" id="MobiDB-lite"/>
    </source>
</evidence>
<comment type="caution">
    <text evidence="3">The sequence shown here is derived from an EMBL/GenBank/DDBJ whole genome shotgun (WGS) entry which is preliminary data.</text>
</comment>
<protein>
    <submittedName>
        <fullName evidence="3">Uncharacterized protein</fullName>
    </submittedName>
</protein>
<keyword evidence="2" id="KW-0812">Transmembrane</keyword>
<feature type="compositionally biased region" description="Low complexity" evidence="1">
    <location>
        <begin position="63"/>
        <end position="73"/>
    </location>
</feature>
<feature type="compositionally biased region" description="Basic and acidic residues" evidence="1">
    <location>
        <begin position="99"/>
        <end position="114"/>
    </location>
</feature>
<dbReference type="EMBL" id="MNAD01000670">
    <property type="protein sequence ID" value="OJT11235.1"/>
    <property type="molecule type" value="Genomic_DNA"/>
</dbReference>
<feature type="region of interest" description="Disordered" evidence="1">
    <location>
        <begin position="63"/>
        <end position="114"/>
    </location>
</feature>
<proteinExistence type="predicted"/>
<dbReference type="Proteomes" id="UP000184267">
    <property type="component" value="Unassembled WGS sequence"/>
</dbReference>
<keyword evidence="2" id="KW-1133">Transmembrane helix</keyword>
<feature type="transmembrane region" description="Helical" evidence="2">
    <location>
        <begin position="25"/>
        <end position="48"/>
    </location>
</feature>
<dbReference type="AlphaFoldDB" id="A0A1M2VUG4"/>
<keyword evidence="2" id="KW-0472">Membrane</keyword>
<dbReference type="OrthoDB" id="3158476at2759"/>
<evidence type="ECO:0000256" key="2">
    <source>
        <dbReference type="SAM" id="Phobius"/>
    </source>
</evidence>